<evidence type="ECO:0000313" key="10">
    <source>
        <dbReference type="Proteomes" id="UP000799302"/>
    </source>
</evidence>
<dbReference type="InterPro" id="IPR017441">
    <property type="entry name" value="Protein_kinase_ATP_BS"/>
</dbReference>
<keyword evidence="1" id="KW-0723">Serine/threonine-protein kinase</keyword>
<evidence type="ECO:0000256" key="5">
    <source>
        <dbReference type="ARBA" id="ARBA00022840"/>
    </source>
</evidence>
<dbReference type="InterPro" id="IPR011009">
    <property type="entry name" value="Kinase-like_dom_sf"/>
</dbReference>
<dbReference type="EMBL" id="MU004239">
    <property type="protein sequence ID" value="KAF2666433.1"/>
    <property type="molecule type" value="Genomic_DNA"/>
</dbReference>
<name>A0A6A6U566_9PEZI</name>
<dbReference type="PROSITE" id="PS00107">
    <property type="entry name" value="PROTEIN_KINASE_ATP"/>
    <property type="match status" value="1"/>
</dbReference>
<feature type="region of interest" description="Disordered" evidence="7">
    <location>
        <begin position="1"/>
        <end position="32"/>
    </location>
</feature>
<dbReference type="Proteomes" id="UP000799302">
    <property type="component" value="Unassembled WGS sequence"/>
</dbReference>
<dbReference type="Gene3D" id="1.10.510.10">
    <property type="entry name" value="Transferase(Phosphotransferase) domain 1"/>
    <property type="match status" value="1"/>
</dbReference>
<dbReference type="PANTHER" id="PTHR24351">
    <property type="entry name" value="RIBOSOMAL PROTEIN S6 KINASE"/>
    <property type="match status" value="1"/>
</dbReference>
<keyword evidence="5 6" id="KW-0067">ATP-binding</keyword>
<dbReference type="SUPFAM" id="SSF56112">
    <property type="entry name" value="Protein kinase-like (PK-like)"/>
    <property type="match status" value="1"/>
</dbReference>
<dbReference type="GO" id="GO:0004674">
    <property type="term" value="F:protein serine/threonine kinase activity"/>
    <property type="evidence" value="ECO:0007669"/>
    <property type="project" value="UniProtKB-KW"/>
</dbReference>
<evidence type="ECO:0000256" key="2">
    <source>
        <dbReference type="ARBA" id="ARBA00022679"/>
    </source>
</evidence>
<feature type="binding site" evidence="6">
    <location>
        <position position="65"/>
    </location>
    <ligand>
        <name>ATP</name>
        <dbReference type="ChEBI" id="CHEBI:30616"/>
    </ligand>
</feature>
<keyword evidence="2" id="KW-0808">Transferase</keyword>
<keyword evidence="3 6" id="KW-0547">Nucleotide-binding</keyword>
<organism evidence="9 10">
    <name type="scientific">Microthyrium microscopicum</name>
    <dbReference type="NCBI Taxonomy" id="703497"/>
    <lineage>
        <taxon>Eukaryota</taxon>
        <taxon>Fungi</taxon>
        <taxon>Dikarya</taxon>
        <taxon>Ascomycota</taxon>
        <taxon>Pezizomycotina</taxon>
        <taxon>Dothideomycetes</taxon>
        <taxon>Dothideomycetes incertae sedis</taxon>
        <taxon>Microthyriales</taxon>
        <taxon>Microthyriaceae</taxon>
        <taxon>Microthyrium</taxon>
    </lineage>
</organism>
<reference evidence="9" key="1">
    <citation type="journal article" date="2020" name="Stud. Mycol.">
        <title>101 Dothideomycetes genomes: a test case for predicting lifestyles and emergence of pathogens.</title>
        <authorList>
            <person name="Haridas S."/>
            <person name="Albert R."/>
            <person name="Binder M."/>
            <person name="Bloem J."/>
            <person name="Labutti K."/>
            <person name="Salamov A."/>
            <person name="Andreopoulos B."/>
            <person name="Baker S."/>
            <person name="Barry K."/>
            <person name="Bills G."/>
            <person name="Bluhm B."/>
            <person name="Cannon C."/>
            <person name="Castanera R."/>
            <person name="Culley D."/>
            <person name="Daum C."/>
            <person name="Ezra D."/>
            <person name="Gonzalez J."/>
            <person name="Henrissat B."/>
            <person name="Kuo A."/>
            <person name="Liang C."/>
            <person name="Lipzen A."/>
            <person name="Lutzoni F."/>
            <person name="Magnuson J."/>
            <person name="Mondo S."/>
            <person name="Nolan M."/>
            <person name="Ohm R."/>
            <person name="Pangilinan J."/>
            <person name="Park H.-J."/>
            <person name="Ramirez L."/>
            <person name="Alfaro M."/>
            <person name="Sun H."/>
            <person name="Tritt A."/>
            <person name="Yoshinaga Y."/>
            <person name="Zwiers L.-H."/>
            <person name="Turgeon B."/>
            <person name="Goodwin S."/>
            <person name="Spatafora J."/>
            <person name="Crous P."/>
            <person name="Grigoriev I."/>
        </authorList>
    </citation>
    <scope>NUCLEOTIDE SEQUENCE</scope>
    <source>
        <strain evidence="9">CBS 115976</strain>
    </source>
</reference>
<gene>
    <name evidence="9" type="ORF">BT63DRAFT_428201</name>
</gene>
<proteinExistence type="predicted"/>
<dbReference type="PROSITE" id="PS50011">
    <property type="entry name" value="PROTEIN_KINASE_DOM"/>
    <property type="match status" value="1"/>
</dbReference>
<protein>
    <submittedName>
        <fullName evidence="9">Kinase-like protein</fullName>
    </submittedName>
</protein>
<dbReference type="GO" id="GO:0005524">
    <property type="term" value="F:ATP binding"/>
    <property type="evidence" value="ECO:0007669"/>
    <property type="project" value="UniProtKB-UniRule"/>
</dbReference>
<sequence length="249" mass="28397">MTELKEVPAPSDQSEHGRPVSSHSGEPSKDWNPRNFETLFTLGQGNYGKVYLVEALQTKQLYAMKVRSKAVVQDCQELDSAGAEKEVLLLAKRDKHPFVVEVYGGFQTQSHIMLYMEFCPGGSLMYYLQRQGKFDTQTTRFYAGEVCLALKWFHEQNVLYRNLCLDDILLATDGHIKLVDFVVSKVNLDHEAGTKTFCGSAEFMAPEVLLDRYYNSSVDWWQLGIITYQMLVGKSPFTGENLDRIYDAY</sequence>
<evidence type="ECO:0000256" key="1">
    <source>
        <dbReference type="ARBA" id="ARBA00022527"/>
    </source>
</evidence>
<dbReference type="Pfam" id="PF00069">
    <property type="entry name" value="Pkinase"/>
    <property type="match status" value="1"/>
</dbReference>
<keyword evidence="10" id="KW-1185">Reference proteome</keyword>
<accession>A0A6A6U566</accession>
<evidence type="ECO:0000256" key="4">
    <source>
        <dbReference type="ARBA" id="ARBA00022777"/>
    </source>
</evidence>
<dbReference type="Gene3D" id="3.30.200.20">
    <property type="entry name" value="Phosphorylase Kinase, domain 1"/>
    <property type="match status" value="1"/>
</dbReference>
<evidence type="ECO:0000256" key="7">
    <source>
        <dbReference type="SAM" id="MobiDB-lite"/>
    </source>
</evidence>
<evidence type="ECO:0000256" key="6">
    <source>
        <dbReference type="PROSITE-ProRule" id="PRU10141"/>
    </source>
</evidence>
<evidence type="ECO:0000259" key="8">
    <source>
        <dbReference type="PROSITE" id="PS50011"/>
    </source>
</evidence>
<evidence type="ECO:0000256" key="3">
    <source>
        <dbReference type="ARBA" id="ARBA00022741"/>
    </source>
</evidence>
<feature type="domain" description="Protein kinase" evidence="8">
    <location>
        <begin position="36"/>
        <end position="249"/>
    </location>
</feature>
<dbReference type="InterPro" id="IPR000719">
    <property type="entry name" value="Prot_kinase_dom"/>
</dbReference>
<dbReference type="OrthoDB" id="63267at2759"/>
<evidence type="ECO:0000313" key="9">
    <source>
        <dbReference type="EMBL" id="KAF2666433.1"/>
    </source>
</evidence>
<dbReference type="AlphaFoldDB" id="A0A6A6U566"/>
<keyword evidence="4 9" id="KW-0418">Kinase</keyword>
<dbReference type="PIRSF" id="PIRSF000654">
    <property type="entry name" value="Integrin-linked_kinase"/>
    <property type="match status" value="1"/>
</dbReference>